<reference evidence="12 13" key="1">
    <citation type="submission" date="2024-03" db="EMBL/GenBank/DDBJ databases">
        <title>Human intestinal bacterial collection.</title>
        <authorList>
            <person name="Pauvert C."/>
            <person name="Hitch T.C.A."/>
            <person name="Clavel T."/>
        </authorList>
    </citation>
    <scope>NUCLEOTIDE SEQUENCE [LARGE SCALE GENOMIC DNA]</scope>
    <source>
        <strain evidence="12 13">CLA-AA-H185</strain>
    </source>
</reference>
<dbReference type="RefSeq" id="WP_353529618.1">
    <property type="nucleotide sequence ID" value="NZ_JBBMEX010000002.1"/>
</dbReference>
<dbReference type="SUPFAM" id="SSF51126">
    <property type="entry name" value="Pectin lyase-like"/>
    <property type="match status" value="1"/>
</dbReference>
<dbReference type="Gene3D" id="2.60.40.10">
    <property type="entry name" value="Immunoglobulins"/>
    <property type="match status" value="1"/>
</dbReference>
<dbReference type="NCBIfam" id="TIGR01167">
    <property type="entry name" value="LPXTG_anchor"/>
    <property type="match status" value="1"/>
</dbReference>
<evidence type="ECO:0000256" key="3">
    <source>
        <dbReference type="ARBA" id="ARBA00004613"/>
    </source>
</evidence>
<evidence type="ECO:0000256" key="6">
    <source>
        <dbReference type="ARBA" id="ARBA00023136"/>
    </source>
</evidence>
<dbReference type="Proteomes" id="UP001454489">
    <property type="component" value="Unassembled WGS sequence"/>
</dbReference>
<feature type="region of interest" description="Disordered" evidence="9">
    <location>
        <begin position="1018"/>
        <end position="1047"/>
    </location>
</feature>
<accession>A0ABV1HAB1</accession>
<feature type="coiled-coil region" evidence="8">
    <location>
        <begin position="852"/>
        <end position="882"/>
    </location>
</feature>
<dbReference type="InterPro" id="IPR006626">
    <property type="entry name" value="PbH1"/>
</dbReference>
<dbReference type="PANTHER" id="PTHR11319:SF35">
    <property type="entry name" value="OUTER MEMBRANE PROTEIN PMPC-RELATED"/>
    <property type="match status" value="1"/>
</dbReference>
<evidence type="ECO:0000256" key="2">
    <source>
        <dbReference type="ARBA" id="ARBA00004442"/>
    </source>
</evidence>
<keyword evidence="5 11" id="KW-0732">Signal</keyword>
<keyword evidence="6 10" id="KW-0472">Membrane</keyword>
<feature type="chain" id="PRO_5047222165" evidence="11">
    <location>
        <begin position="28"/>
        <end position="1078"/>
    </location>
</feature>
<evidence type="ECO:0000256" key="4">
    <source>
        <dbReference type="ARBA" id="ARBA00022525"/>
    </source>
</evidence>
<keyword evidence="13" id="KW-1185">Reference proteome</keyword>
<evidence type="ECO:0000256" key="11">
    <source>
        <dbReference type="SAM" id="SignalP"/>
    </source>
</evidence>
<keyword evidence="10" id="KW-1133">Transmembrane helix</keyword>
<keyword evidence="4" id="KW-0964">Secreted</keyword>
<evidence type="ECO:0000256" key="5">
    <source>
        <dbReference type="ARBA" id="ARBA00022729"/>
    </source>
</evidence>
<dbReference type="SMART" id="SM00710">
    <property type="entry name" value="PbH1"/>
    <property type="match status" value="7"/>
</dbReference>
<dbReference type="PANTHER" id="PTHR11319">
    <property type="entry name" value="G PROTEIN-COUPLED RECEPTOR-RELATED"/>
    <property type="match status" value="1"/>
</dbReference>
<feature type="signal peptide" evidence="11">
    <location>
        <begin position="1"/>
        <end position="27"/>
    </location>
</feature>
<comment type="caution">
    <text evidence="12">The sequence shown here is derived from an EMBL/GenBank/DDBJ whole genome shotgun (WGS) entry which is preliminary data.</text>
</comment>
<evidence type="ECO:0000256" key="9">
    <source>
        <dbReference type="SAM" id="MobiDB-lite"/>
    </source>
</evidence>
<evidence type="ECO:0000256" key="10">
    <source>
        <dbReference type="SAM" id="Phobius"/>
    </source>
</evidence>
<keyword evidence="7" id="KW-0998">Cell outer membrane</keyword>
<comment type="subcellular location">
    <subcellularLocation>
        <location evidence="1">Cell envelope</location>
    </subcellularLocation>
    <subcellularLocation>
        <location evidence="2">Cell outer membrane</location>
    </subcellularLocation>
    <subcellularLocation>
        <location evidence="3">Secreted</location>
    </subcellularLocation>
</comment>
<dbReference type="EMBL" id="JBBMEX010000002">
    <property type="protein sequence ID" value="MEQ2556636.1"/>
    <property type="molecule type" value="Genomic_DNA"/>
</dbReference>
<feature type="compositionally biased region" description="Low complexity" evidence="9">
    <location>
        <begin position="1028"/>
        <end position="1043"/>
    </location>
</feature>
<dbReference type="Pfam" id="PF02415">
    <property type="entry name" value="Chlam_PMP"/>
    <property type="match status" value="1"/>
</dbReference>
<sequence length="1078" mass="114434">MKVRKGVFGAVLLLCATLCMTNVTALADDGTHTHPICGTTHTDIGDHTGECADVVWTAWDGTSDIDYGDDNTAYVYLSGNAERSEQFAVKDGKTLYLCLNGYSITRTTDSTDAFDAVIRVYGNAQLVLCDCKGSGTITHSADVYGRGVRLGDSSSTGDFIMYGGEISGNRIDISAHSAAAGDGAGVEAQQSDFTMYGGKITNNHVIKGSNNEGGGVNMHTGGTFTMYGGEISGNACSDTGGGVISAGTYLKLYGGTISNNTADKRGGGVFTNMTLTISDGITITGNKSEQGGGIYTYDEDITINGGNITGNTATYGGGVYHIGDYRTCDTLTISGSATITGNTATDGGGVYVESGKNTSNWNKGQGALQINGGSITNNTATGNGGGVYINKRGLLTITGGNVTDNTATVNGGGLYFNGESKKFNISGNINVTGNKKSGKANNIYLPNGQIIKIMGELTNTAPIGVTTEVEPNSSNYVQIASGRAAYATPDKFQYENNDTSISAVLSGSNNLLVACEHNWGTTWQTDSTSHWHSCSICNGKDNIVNHSGGTATCTEKAICEGCSLPYGNTLGHDFTGDTWQTDADHHWKKCSRCDVTDTESPHEWNSGKVTTQPTCTTAGQKTYTCTVCSATKVETLDALGHNFAKYDAKAATCTEIGWNTYFTCTNCNYTTYKEIAALGHDKVSHKAKAATCTEKGWNAYDTCSRCDYTSYKEIAALGHDFTSNTWQSDAHRHWKKCSRCKAAGKKTQHTGGTATCKDRAVCTTCSKAYGTLDAKHHVGGMEIRDMVEPTTKKAGHTGNSYCKGCNTKLSDGTVIPVISNLSTGKKSDLATALKAMEKFLNSHGSNYTANQKKQLIANINAIKSALKSIENTEKAVKKAEAMPAADKIQPDNKAAIDAYESAKKAYDALSAGEKNMAGEHTKAILDTMLKALTAYDITSGDGSTWKENNKDNGLTFKVNGYHKKFAGIVINGTVVDKKYYEIEAGSTIITLKAEYLQTLPAGNYTLLVQYTDGSTDGEDTFTITKNESTTPSDPTNPTDPSSPKTGDNSHPVVWIGILIVCAGIWMLLFFKKQKQETK</sequence>
<evidence type="ECO:0000313" key="13">
    <source>
        <dbReference type="Proteomes" id="UP001454489"/>
    </source>
</evidence>
<evidence type="ECO:0000313" key="12">
    <source>
        <dbReference type="EMBL" id="MEQ2556636.1"/>
    </source>
</evidence>
<dbReference type="InterPro" id="IPR011050">
    <property type="entry name" value="Pectin_lyase_fold/virulence"/>
</dbReference>
<feature type="transmembrane region" description="Helical" evidence="10">
    <location>
        <begin position="1052"/>
        <end position="1070"/>
    </location>
</feature>
<keyword evidence="8" id="KW-0175">Coiled coil</keyword>
<protein>
    <submittedName>
        <fullName evidence="12">LPXTG cell wall anchor domain-containing protein</fullName>
    </submittedName>
</protein>
<dbReference type="InterPro" id="IPR013783">
    <property type="entry name" value="Ig-like_fold"/>
</dbReference>
<evidence type="ECO:0000256" key="8">
    <source>
        <dbReference type="SAM" id="Coils"/>
    </source>
</evidence>
<dbReference type="InterPro" id="IPR003368">
    <property type="entry name" value="POMP_repeat"/>
</dbReference>
<gene>
    <name evidence="12" type="ORF">WMO43_01900</name>
</gene>
<evidence type="ECO:0000256" key="7">
    <source>
        <dbReference type="ARBA" id="ARBA00023237"/>
    </source>
</evidence>
<organism evidence="12 13">
    <name type="scientific">Maccoyibacter intestinihominis</name>
    <dbReference type="NCBI Taxonomy" id="3133499"/>
    <lineage>
        <taxon>Bacteria</taxon>
        <taxon>Bacillati</taxon>
        <taxon>Bacillota</taxon>
        <taxon>Clostridia</taxon>
        <taxon>Lachnospirales</taxon>
        <taxon>Lachnospiraceae</taxon>
        <taxon>Maccoyibacter</taxon>
    </lineage>
</organism>
<name>A0ABV1HAB1_9FIRM</name>
<keyword evidence="10" id="KW-0812">Transmembrane</keyword>
<proteinExistence type="predicted"/>
<evidence type="ECO:0000256" key="1">
    <source>
        <dbReference type="ARBA" id="ARBA00004196"/>
    </source>
</evidence>